<protein>
    <recommendedName>
        <fullName evidence="1">HipA N-terminal subdomain 1 domain-containing protein</fullName>
    </recommendedName>
</protein>
<gene>
    <name evidence="2" type="ORF">C4900_03140</name>
</gene>
<accession>A0A368HHC3</accession>
<dbReference type="Proteomes" id="UP000253250">
    <property type="component" value="Unassembled WGS sequence"/>
</dbReference>
<evidence type="ECO:0000259" key="1">
    <source>
        <dbReference type="Pfam" id="PF13657"/>
    </source>
</evidence>
<feature type="domain" description="HipA N-terminal subdomain 1" evidence="1">
    <location>
        <begin position="25"/>
        <end position="74"/>
    </location>
</feature>
<sequence length="121" mass="12890">MAGTARFVPAQPDVANAVGRSTSAHAVQVRRLFENLLPQGQALDDAVQALKISKSNLAGLLVGLGRETAGAIRLVVAGAPTSDRDEKRRVPAVEWSERICQRAGQPFSVWDGKVRPSIAGY</sequence>
<dbReference type="OrthoDB" id="9805913at2"/>
<proteinExistence type="predicted"/>
<organism evidence="2 3">
    <name type="scientific">Acidiferrobacter thiooxydans</name>
    <dbReference type="NCBI Taxonomy" id="163359"/>
    <lineage>
        <taxon>Bacteria</taxon>
        <taxon>Pseudomonadati</taxon>
        <taxon>Pseudomonadota</taxon>
        <taxon>Gammaproteobacteria</taxon>
        <taxon>Acidiferrobacterales</taxon>
        <taxon>Acidiferrobacteraceae</taxon>
        <taxon>Acidiferrobacter</taxon>
    </lineage>
</organism>
<keyword evidence="3" id="KW-1185">Reference proteome</keyword>
<dbReference type="NCBIfam" id="TIGR03071">
    <property type="entry name" value="couple_hipA"/>
    <property type="match status" value="1"/>
</dbReference>
<dbReference type="AlphaFoldDB" id="A0A368HHC3"/>
<evidence type="ECO:0000313" key="3">
    <source>
        <dbReference type="Proteomes" id="UP000253250"/>
    </source>
</evidence>
<dbReference type="Pfam" id="PF13657">
    <property type="entry name" value="Couple_hipA"/>
    <property type="match status" value="1"/>
</dbReference>
<name>A0A368HHC3_9GAMM</name>
<dbReference type="InterPro" id="IPR017508">
    <property type="entry name" value="HipA_N1"/>
</dbReference>
<reference evidence="2 3" key="1">
    <citation type="submission" date="2018-02" db="EMBL/GenBank/DDBJ databases">
        <title>Insights into the biology of acidophilic members of the Acidiferrobacteraceae family derived from comparative genomic analyses.</title>
        <authorList>
            <person name="Issotta F."/>
            <person name="Thyssen C."/>
            <person name="Mena C."/>
            <person name="Moya A."/>
            <person name="Bellenberg S."/>
            <person name="Sproer C."/>
            <person name="Covarrubias P.C."/>
            <person name="Sand W."/>
            <person name="Quatrini R."/>
            <person name="Vera M."/>
        </authorList>
    </citation>
    <scope>NUCLEOTIDE SEQUENCE [LARGE SCALE GENOMIC DNA]</scope>
    <source>
        <strain evidence="3">m-1</strain>
    </source>
</reference>
<dbReference type="EMBL" id="PSYR01000001">
    <property type="protein sequence ID" value="RCN58771.1"/>
    <property type="molecule type" value="Genomic_DNA"/>
</dbReference>
<comment type="caution">
    <text evidence="2">The sequence shown here is derived from an EMBL/GenBank/DDBJ whole genome shotgun (WGS) entry which is preliminary data.</text>
</comment>
<evidence type="ECO:0000313" key="2">
    <source>
        <dbReference type="EMBL" id="RCN58771.1"/>
    </source>
</evidence>